<reference evidence="2" key="1">
    <citation type="submission" date="2016-10" db="EMBL/GenBank/DDBJ databases">
        <authorList>
            <person name="Varghese N."/>
            <person name="Submissions S."/>
        </authorList>
    </citation>
    <scope>NUCLEOTIDE SEQUENCE [LARGE SCALE GENOMIC DNA]</scope>
    <source>
        <strain evidence="2">XJ109</strain>
    </source>
</reference>
<gene>
    <name evidence="1" type="ORF">SAMN05421738_104206</name>
</gene>
<dbReference type="Proteomes" id="UP000199149">
    <property type="component" value="Unassembled WGS sequence"/>
</dbReference>
<dbReference type="SUPFAM" id="SSF49899">
    <property type="entry name" value="Concanavalin A-like lectins/glucanases"/>
    <property type="match status" value="2"/>
</dbReference>
<organism evidence="1 2">
    <name type="scientific">Algoriella xinjiangensis</name>
    <dbReference type="NCBI Taxonomy" id="684065"/>
    <lineage>
        <taxon>Bacteria</taxon>
        <taxon>Pseudomonadati</taxon>
        <taxon>Bacteroidota</taxon>
        <taxon>Flavobacteriia</taxon>
        <taxon>Flavobacteriales</taxon>
        <taxon>Weeksellaceae</taxon>
        <taxon>Algoriella</taxon>
    </lineage>
</organism>
<name>A0A1I4V0D3_9FLAO</name>
<dbReference type="EMBL" id="FOUZ01000004">
    <property type="protein sequence ID" value="SFM94595.1"/>
    <property type="molecule type" value="Genomic_DNA"/>
</dbReference>
<protein>
    <recommendedName>
        <fullName evidence="3">Concanavalin A-like lectin/glucanases superfamily protein</fullName>
    </recommendedName>
</protein>
<dbReference type="InterPro" id="IPR013320">
    <property type="entry name" value="ConA-like_dom_sf"/>
</dbReference>
<sequence length="1158" mass="131633">MKKIRLLFIMIWCIFGIKTFSQTIISDEYQLTNNLLNKNGFNSLSITSGVTTPLSAFSEDNITYNSDKRDIFKVADLEGLKYTGDNTLFDDYTITIIFSMNPKKRGFNRIIDFSNGKLDDGIYDNDGELTFYQTQGITTPLLPKANSTYTQLTITRKGSTNEVQVYVNGTYINSFIDSDLKYKFPDNRQINFIKDDTNEQSITNVAYLGVHNRIQTAAEISATFDKTLEKYSNNSYYFIKNLSNTTADNNLFINPNTNQQTTYNYLKVYDSNCGLNRDIISLENNTELVYQNNVTIFNDFSINMYHQLSTTSGVDFKLLDFDNGNAEAAIYQKNDMLFFGNTNSNITLDSSQNFNLLTFTKDGYSKRINVYVNAVYKGYFDDINDIYKFNSEGKLYINRKDNLAANTIATNNIAFLQITSNIQIQSDITATKIALCSKTIDRTFNFNNTLLDNSKKLGLRQSISNNNSFETDLFENCATTTNTIYKINPTTKLTFNDAPGLYYKDYTLNLYYNNSQNVNKTRLIDFISNNPIDGIYHHQKNIILIANGVETSFPINLSFATNYSILTITRNYLTKQISLYTNGVKIGTYQDTNDNFIINDSGDINLLNNSDSTLNPIKFSSISVKNRIQTDQEIALLFTSTCIFSFNETYLFKNTLDNEFKSNQLTPASNNDEHLNNTFLTDVNTICGTDTNFYNVSNQSSLIYHTPNADKIKDYTINVYFHILPNENTLNQLIEFDNGKTISLSNTNNLVFEAGYNSIDISTELQAKYNLYTFVYKASTKQFTTYINGTFFGTFIDSQNYYQFPKTGNLVLFKNSAAIISNLNIKDKISTQDQTDAFGQNLCIKIIDREFPLFLNLTDSKGQTSFTPVSYINEHTKSTFIQDSVVNCGVSRNVYYVADNAGLNFNEGRAYFYNDYTISMYFRLNPFEEDHKWSRLIDFSNGREDAGIYRLAGALNFFPKGDVGAGLLSNSHLEYTLLSLTRNHLTKEIRVYINGVFAATYLDDNDLYRIPKTGNIIFIKDNEYDTPYPYEQSPTNLAYIRVSNTILNDVQISKVFDNLCTSIACTQPPTKTGNKIPSKVGISTQKQTNSNWPANINGGNLVLESKEKGLVIPRVSSIDTAFKPEDLYEGMIVYDKDESCIKLYNGQTWKCITANCVQ</sequence>
<evidence type="ECO:0000313" key="2">
    <source>
        <dbReference type="Proteomes" id="UP000199149"/>
    </source>
</evidence>
<keyword evidence="2" id="KW-1185">Reference proteome</keyword>
<evidence type="ECO:0008006" key="3">
    <source>
        <dbReference type="Google" id="ProtNLM"/>
    </source>
</evidence>
<dbReference type="GO" id="GO:0005975">
    <property type="term" value="P:carbohydrate metabolic process"/>
    <property type="evidence" value="ECO:0007669"/>
    <property type="project" value="UniProtKB-ARBA"/>
</dbReference>
<dbReference type="AlphaFoldDB" id="A0A1I4V0D3"/>
<dbReference type="OrthoDB" id="919278at2"/>
<dbReference type="STRING" id="684065.SAMN05421738_104206"/>
<dbReference type="RefSeq" id="WP_125113512.1">
    <property type="nucleotide sequence ID" value="NZ_UYIY01000014.1"/>
</dbReference>
<dbReference type="Gene3D" id="2.60.120.200">
    <property type="match status" value="1"/>
</dbReference>
<accession>A0A1I4V0D3</accession>
<evidence type="ECO:0000313" key="1">
    <source>
        <dbReference type="EMBL" id="SFM94595.1"/>
    </source>
</evidence>
<dbReference type="GO" id="GO:0004553">
    <property type="term" value="F:hydrolase activity, hydrolyzing O-glycosyl compounds"/>
    <property type="evidence" value="ECO:0007669"/>
    <property type="project" value="UniProtKB-ARBA"/>
</dbReference>
<proteinExistence type="predicted"/>